<evidence type="ECO:0000256" key="5">
    <source>
        <dbReference type="ARBA" id="ARBA00022692"/>
    </source>
</evidence>
<accession>A0A7M1AWM6</accession>
<dbReference type="GO" id="GO:0005886">
    <property type="term" value="C:plasma membrane"/>
    <property type="evidence" value="ECO:0007669"/>
    <property type="project" value="UniProtKB-SubCell"/>
</dbReference>
<reference evidence="10 11" key="1">
    <citation type="submission" date="2019-06" db="EMBL/GenBank/DDBJ databases">
        <title>Sulfurimonas gotlandica sp. nov., a chemoautotrophic and psychrotolerant epsilonproteobacterium isolated from a pelagic redoxcline, and an emended description of the genus Sulfurimonas.</title>
        <authorList>
            <person name="Wang S."/>
            <person name="Jiang L."/>
            <person name="Shao Z."/>
        </authorList>
    </citation>
    <scope>NUCLEOTIDE SEQUENCE [LARGE SCALE GENOMIC DNA]</scope>
    <source>
        <strain evidence="10 11">B2</strain>
    </source>
</reference>
<protein>
    <submittedName>
        <fullName evidence="10">ABC transporter permease</fullName>
    </submittedName>
</protein>
<dbReference type="InterPro" id="IPR047817">
    <property type="entry name" value="ABC2_TM_bact-type"/>
</dbReference>
<comment type="similarity">
    <text evidence="2">Belongs to the ABC-2 integral membrane protein family.</text>
</comment>
<evidence type="ECO:0000256" key="2">
    <source>
        <dbReference type="ARBA" id="ARBA00007783"/>
    </source>
</evidence>
<keyword evidence="3" id="KW-0813">Transport</keyword>
<keyword evidence="11" id="KW-1185">Reference proteome</keyword>
<dbReference type="KEGG" id="smax:FJR03_08800"/>
<keyword evidence="5 8" id="KW-0812">Transmembrane</keyword>
<feature type="transmembrane region" description="Helical" evidence="8">
    <location>
        <begin position="219"/>
        <end position="240"/>
    </location>
</feature>
<comment type="subcellular location">
    <subcellularLocation>
        <location evidence="1">Cell membrane</location>
        <topology evidence="1">Multi-pass membrane protein</topology>
    </subcellularLocation>
</comment>
<evidence type="ECO:0000256" key="6">
    <source>
        <dbReference type="ARBA" id="ARBA00022989"/>
    </source>
</evidence>
<dbReference type="EMBL" id="CP041165">
    <property type="protein sequence ID" value="QOP41825.1"/>
    <property type="molecule type" value="Genomic_DNA"/>
</dbReference>
<keyword evidence="6 8" id="KW-1133">Transmembrane helix</keyword>
<feature type="transmembrane region" description="Helical" evidence="8">
    <location>
        <begin position="340"/>
        <end position="359"/>
    </location>
</feature>
<dbReference type="Gene3D" id="3.40.1710.10">
    <property type="entry name" value="abc type-2 transporter like domain"/>
    <property type="match status" value="1"/>
</dbReference>
<evidence type="ECO:0000313" key="11">
    <source>
        <dbReference type="Proteomes" id="UP000593910"/>
    </source>
</evidence>
<evidence type="ECO:0000259" key="9">
    <source>
        <dbReference type="PROSITE" id="PS51012"/>
    </source>
</evidence>
<evidence type="ECO:0000313" key="10">
    <source>
        <dbReference type="EMBL" id="QOP41825.1"/>
    </source>
</evidence>
<dbReference type="PANTHER" id="PTHR30294:SF44">
    <property type="entry name" value="MULTIDRUG ABC TRANSPORTER PERMEASE YBHR-RELATED"/>
    <property type="match status" value="1"/>
</dbReference>
<evidence type="ECO:0000256" key="7">
    <source>
        <dbReference type="ARBA" id="ARBA00023136"/>
    </source>
</evidence>
<feature type="transmembrane region" description="Helical" evidence="8">
    <location>
        <begin position="168"/>
        <end position="187"/>
    </location>
</feature>
<feature type="transmembrane region" description="Helical" evidence="8">
    <location>
        <begin position="280"/>
        <end position="301"/>
    </location>
</feature>
<feature type="transmembrane region" description="Helical" evidence="8">
    <location>
        <begin position="21"/>
        <end position="43"/>
    </location>
</feature>
<proteinExistence type="inferred from homology"/>
<dbReference type="GO" id="GO:0140359">
    <property type="term" value="F:ABC-type transporter activity"/>
    <property type="evidence" value="ECO:0007669"/>
    <property type="project" value="InterPro"/>
</dbReference>
<dbReference type="RefSeq" id="WP_193113146.1">
    <property type="nucleotide sequence ID" value="NZ_CP041165.1"/>
</dbReference>
<dbReference type="AlphaFoldDB" id="A0A7M1AWM6"/>
<keyword evidence="4" id="KW-1003">Cell membrane</keyword>
<evidence type="ECO:0000256" key="3">
    <source>
        <dbReference type="ARBA" id="ARBA00022448"/>
    </source>
</evidence>
<sequence length="364" mass="40886">MIRRLLALIKKEFLAIKNDKKSLVVVIVPPLIQVFIFAFAATLEVKHINLAVMDKDATPASLQLIQHLKASSYIETLKRVETKKEFETLIDREKILATIIIPQGFGKDLHFADAKIGIIFDGRHSNTAQIAEGYLTNIINNYATSLQQKELPIKLQSHFLYNQNLNNFWWIVPNLFGSVTMVVAMLLTSLSIARERELGTFDQVLVSPLRSHEILLGKLLPALFISTLESTLILFAAVFIFDVPFVGSLSMLYIGVVVFLFSMSGVGLLISSISNTQQQAILGSFVVLLPSFLISGFATPVENMPSWLQSFSALFPLKYYLVLIKGVFLKDISWEETIPLLLPMIGLGIVFMLIAMMFFRKRSR</sequence>
<feature type="domain" description="ABC transmembrane type-2" evidence="9">
    <location>
        <begin position="136"/>
        <end position="362"/>
    </location>
</feature>
<dbReference type="InterPro" id="IPR013525">
    <property type="entry name" value="ABC2_TM"/>
</dbReference>
<dbReference type="PANTHER" id="PTHR30294">
    <property type="entry name" value="MEMBRANE COMPONENT OF ABC TRANSPORTER YHHJ-RELATED"/>
    <property type="match status" value="1"/>
</dbReference>
<dbReference type="Pfam" id="PF12698">
    <property type="entry name" value="ABC2_membrane_3"/>
    <property type="match status" value="1"/>
</dbReference>
<gene>
    <name evidence="10" type="ORF">FJR03_08800</name>
</gene>
<dbReference type="PROSITE" id="PS51012">
    <property type="entry name" value="ABC_TM2"/>
    <property type="match status" value="1"/>
</dbReference>
<evidence type="ECO:0000256" key="1">
    <source>
        <dbReference type="ARBA" id="ARBA00004651"/>
    </source>
</evidence>
<evidence type="ECO:0000256" key="4">
    <source>
        <dbReference type="ARBA" id="ARBA00022475"/>
    </source>
</evidence>
<dbReference type="Proteomes" id="UP000593910">
    <property type="component" value="Chromosome"/>
</dbReference>
<keyword evidence="7 8" id="KW-0472">Membrane</keyword>
<dbReference type="InterPro" id="IPR051449">
    <property type="entry name" value="ABC-2_transporter_component"/>
</dbReference>
<organism evidence="10 11">
    <name type="scientific">Sulfurimonas marina</name>
    <dbReference type="NCBI Taxonomy" id="2590551"/>
    <lineage>
        <taxon>Bacteria</taxon>
        <taxon>Pseudomonadati</taxon>
        <taxon>Campylobacterota</taxon>
        <taxon>Epsilonproteobacteria</taxon>
        <taxon>Campylobacterales</taxon>
        <taxon>Sulfurimonadaceae</taxon>
        <taxon>Sulfurimonas</taxon>
    </lineage>
</organism>
<feature type="transmembrane region" description="Helical" evidence="8">
    <location>
        <begin position="252"/>
        <end position="273"/>
    </location>
</feature>
<evidence type="ECO:0000256" key="8">
    <source>
        <dbReference type="SAM" id="Phobius"/>
    </source>
</evidence>
<name>A0A7M1AWM6_9BACT</name>